<dbReference type="AlphaFoldDB" id="A0A8T2MW45"/>
<organism evidence="1 2">
    <name type="scientific">Albula glossodonta</name>
    <name type="common">roundjaw bonefish</name>
    <dbReference type="NCBI Taxonomy" id="121402"/>
    <lineage>
        <taxon>Eukaryota</taxon>
        <taxon>Metazoa</taxon>
        <taxon>Chordata</taxon>
        <taxon>Craniata</taxon>
        <taxon>Vertebrata</taxon>
        <taxon>Euteleostomi</taxon>
        <taxon>Actinopterygii</taxon>
        <taxon>Neopterygii</taxon>
        <taxon>Teleostei</taxon>
        <taxon>Albuliformes</taxon>
        <taxon>Albulidae</taxon>
        <taxon>Albula</taxon>
    </lineage>
</organism>
<proteinExistence type="predicted"/>
<dbReference type="EMBL" id="JAFBMS010000237">
    <property type="protein sequence ID" value="KAG9332579.1"/>
    <property type="molecule type" value="Genomic_DNA"/>
</dbReference>
<name>A0A8T2MW45_9TELE</name>
<protein>
    <submittedName>
        <fullName evidence="1">Uncharacterized protein</fullName>
    </submittedName>
</protein>
<comment type="caution">
    <text evidence="1">The sequence shown here is derived from an EMBL/GenBank/DDBJ whole genome shotgun (WGS) entry which is preliminary data.</text>
</comment>
<sequence length="60" mass="6679">MISGGMHVTKAWPKQSWRFSTTYLLYSEDHESHQGGDMEETSGIQDLLLFCLAGSSEVAD</sequence>
<reference evidence="1" key="1">
    <citation type="thesis" date="2021" institute="BYU ScholarsArchive" country="Provo, UT, USA">
        <title>Applications of and Algorithms for Genome Assembly and Genomic Analyses with an Emphasis on Marine Teleosts.</title>
        <authorList>
            <person name="Pickett B.D."/>
        </authorList>
    </citation>
    <scope>NUCLEOTIDE SEQUENCE</scope>
    <source>
        <strain evidence="1">HI-2016</strain>
    </source>
</reference>
<keyword evidence="2" id="KW-1185">Reference proteome</keyword>
<accession>A0A8T2MW45</accession>
<evidence type="ECO:0000313" key="1">
    <source>
        <dbReference type="EMBL" id="KAG9332579.1"/>
    </source>
</evidence>
<gene>
    <name evidence="1" type="ORF">JZ751_014677</name>
</gene>
<dbReference type="Proteomes" id="UP000824540">
    <property type="component" value="Unassembled WGS sequence"/>
</dbReference>
<evidence type="ECO:0000313" key="2">
    <source>
        <dbReference type="Proteomes" id="UP000824540"/>
    </source>
</evidence>